<keyword evidence="11" id="KW-1185">Reference proteome</keyword>
<keyword evidence="2" id="KW-0479">Metal-binding</keyword>
<comment type="cofactor">
    <cofactor evidence="1">
        <name>Fe(2+)</name>
        <dbReference type="ChEBI" id="CHEBI:29033"/>
    </cofactor>
</comment>
<keyword evidence="3" id="KW-0227">DNA damage</keyword>
<dbReference type="EMBL" id="CP002046">
    <property type="protein sequence ID" value="EAP88592.1"/>
    <property type="molecule type" value="Genomic_DNA"/>
</dbReference>
<evidence type="ECO:0000256" key="4">
    <source>
        <dbReference type="ARBA" id="ARBA00022842"/>
    </source>
</evidence>
<gene>
    <name evidence="10" type="ordered locus">CA2559_07515</name>
</gene>
<evidence type="ECO:0000256" key="6">
    <source>
        <dbReference type="ARBA" id="ARBA00023002"/>
    </source>
</evidence>
<reference evidence="10 11" key="1">
    <citation type="journal article" date="2010" name="J. Bacteriol.">
        <title>The complete genome sequence of Croceibacter atlanticus HTCC2559T.</title>
        <authorList>
            <person name="Oh H.M."/>
            <person name="Kang I."/>
            <person name="Ferriera S."/>
            <person name="Giovannoni S.J."/>
            <person name="Cho J.C."/>
        </authorList>
    </citation>
    <scope>NUCLEOTIDE SEQUENCE [LARGE SCALE GENOMIC DNA]</scope>
    <source>
        <strain evidence="11">ATCC BAA-628 / HTCC2559 / KCTC 12090</strain>
    </source>
</reference>
<dbReference type="Gene3D" id="2.60.120.590">
    <property type="entry name" value="Alpha-ketoglutarate-dependent dioxygenase AlkB-like"/>
    <property type="match status" value="1"/>
</dbReference>
<dbReference type="GO" id="GO:0046872">
    <property type="term" value="F:metal ion binding"/>
    <property type="evidence" value="ECO:0007669"/>
    <property type="project" value="UniProtKB-KW"/>
</dbReference>
<sequence length="201" mass="23519">MNLFPQSNEFIKLPLKNANVLYLEQFYNSETSNFLFNTLRKEIQWQQDNIKLFGKTYKQPRLTALYAENEKPYSYSNITMYPESFFKELEQVKSDIEEKIAHKFTTCLANLYRTGNDSNGWHSDNEKELGHNPVIASLSLGATRSFQLKHKTDSSQRFNIELPSGSLLIMKGTTQEFWKHQIPKTKKHVGERINLTFRTIL</sequence>
<dbReference type="OrthoDB" id="190276at2"/>
<organism evidence="10 11">
    <name type="scientific">Croceibacter atlanticus (strain ATCC BAA-628 / JCM 21780 / CIP 108009 / IAM 15332 / KCTC 12090 / HTCC2559)</name>
    <dbReference type="NCBI Taxonomy" id="216432"/>
    <lineage>
        <taxon>Bacteria</taxon>
        <taxon>Pseudomonadati</taxon>
        <taxon>Bacteroidota</taxon>
        <taxon>Flavobacteriia</taxon>
        <taxon>Flavobacteriales</taxon>
        <taxon>Flavobacteriaceae</taxon>
        <taxon>Croceibacter</taxon>
    </lineage>
</organism>
<dbReference type="PROSITE" id="PS51471">
    <property type="entry name" value="FE2OG_OXY"/>
    <property type="match status" value="1"/>
</dbReference>
<dbReference type="PANTHER" id="PTHR31212">
    <property type="entry name" value="ALPHA-KETOGLUTARATE-DEPENDENT DIOXYGENASE ALKB HOMOLOG 3"/>
    <property type="match status" value="1"/>
</dbReference>
<keyword evidence="4" id="KW-0460">Magnesium</keyword>
<keyword evidence="6" id="KW-0560">Oxidoreductase</keyword>
<keyword evidence="8" id="KW-0234">DNA repair</keyword>
<evidence type="ECO:0000256" key="8">
    <source>
        <dbReference type="ARBA" id="ARBA00023204"/>
    </source>
</evidence>
<dbReference type="GO" id="GO:0016787">
    <property type="term" value="F:hydrolase activity"/>
    <property type="evidence" value="ECO:0007669"/>
    <property type="project" value="UniProtKB-ARBA"/>
</dbReference>
<dbReference type="GO" id="GO:0140097">
    <property type="term" value="F:catalytic activity, acting on DNA"/>
    <property type="evidence" value="ECO:0007669"/>
    <property type="project" value="UniProtKB-ARBA"/>
</dbReference>
<dbReference type="FunFam" id="2.60.120.590:FF:000004">
    <property type="entry name" value="DNA oxidative demethylase ALKBH2"/>
    <property type="match status" value="1"/>
</dbReference>
<accession>A3U8M5</accession>
<dbReference type="AlphaFoldDB" id="A3U8M5"/>
<evidence type="ECO:0000313" key="11">
    <source>
        <dbReference type="Proteomes" id="UP000002297"/>
    </source>
</evidence>
<dbReference type="GO" id="GO:0032451">
    <property type="term" value="F:demethylase activity"/>
    <property type="evidence" value="ECO:0007669"/>
    <property type="project" value="UniProtKB-ARBA"/>
</dbReference>
<dbReference type="InterPro" id="IPR037151">
    <property type="entry name" value="AlkB-like_sf"/>
</dbReference>
<evidence type="ECO:0000259" key="9">
    <source>
        <dbReference type="PROSITE" id="PS51471"/>
    </source>
</evidence>
<evidence type="ECO:0000256" key="5">
    <source>
        <dbReference type="ARBA" id="ARBA00022964"/>
    </source>
</evidence>
<feature type="domain" description="Fe2OG dioxygenase" evidence="9">
    <location>
        <begin position="103"/>
        <end position="201"/>
    </location>
</feature>
<dbReference type="Pfam" id="PF13532">
    <property type="entry name" value="2OG-FeII_Oxy_2"/>
    <property type="match status" value="1"/>
</dbReference>
<dbReference type="eggNOG" id="COG3145">
    <property type="taxonomic scope" value="Bacteria"/>
</dbReference>
<evidence type="ECO:0000256" key="3">
    <source>
        <dbReference type="ARBA" id="ARBA00022763"/>
    </source>
</evidence>
<dbReference type="STRING" id="216432.CA2559_07515"/>
<dbReference type="PANTHER" id="PTHR31212:SF4">
    <property type="entry name" value="ALPHA-KETOGLUTARATE-DEPENDENT DIOXYGENASE ALKB HOMOLOG 3"/>
    <property type="match status" value="1"/>
</dbReference>
<dbReference type="SUPFAM" id="SSF51197">
    <property type="entry name" value="Clavaminate synthase-like"/>
    <property type="match status" value="1"/>
</dbReference>
<dbReference type="GeneID" id="89453275"/>
<evidence type="ECO:0000256" key="1">
    <source>
        <dbReference type="ARBA" id="ARBA00001954"/>
    </source>
</evidence>
<dbReference type="KEGG" id="cat:CA2559_07515"/>
<dbReference type="InterPro" id="IPR005123">
    <property type="entry name" value="Oxoglu/Fe-dep_dioxygenase_dom"/>
</dbReference>
<protein>
    <recommendedName>
        <fullName evidence="9">Fe2OG dioxygenase domain-containing protein</fullName>
    </recommendedName>
</protein>
<keyword evidence="5" id="KW-0223">Dioxygenase</keyword>
<evidence type="ECO:0000256" key="7">
    <source>
        <dbReference type="ARBA" id="ARBA00023004"/>
    </source>
</evidence>
<dbReference type="GO" id="GO:0051213">
    <property type="term" value="F:dioxygenase activity"/>
    <property type="evidence" value="ECO:0007669"/>
    <property type="project" value="UniProtKB-KW"/>
</dbReference>
<dbReference type="InterPro" id="IPR027450">
    <property type="entry name" value="AlkB-like"/>
</dbReference>
<keyword evidence="7" id="KW-0408">Iron</keyword>
<dbReference type="InterPro" id="IPR032854">
    <property type="entry name" value="ALKBH3"/>
</dbReference>
<evidence type="ECO:0000313" key="10">
    <source>
        <dbReference type="EMBL" id="EAP88592.1"/>
    </source>
</evidence>
<proteinExistence type="predicted"/>
<name>A3U8M5_CROAH</name>
<dbReference type="GO" id="GO:0016705">
    <property type="term" value="F:oxidoreductase activity, acting on paired donors, with incorporation or reduction of molecular oxygen"/>
    <property type="evidence" value="ECO:0007669"/>
    <property type="project" value="UniProtKB-ARBA"/>
</dbReference>
<dbReference type="Proteomes" id="UP000002297">
    <property type="component" value="Chromosome"/>
</dbReference>
<dbReference type="RefSeq" id="WP_013187260.1">
    <property type="nucleotide sequence ID" value="NC_014230.1"/>
</dbReference>
<evidence type="ECO:0000256" key="2">
    <source>
        <dbReference type="ARBA" id="ARBA00022723"/>
    </source>
</evidence>
<dbReference type="GO" id="GO:0006307">
    <property type="term" value="P:DNA alkylation repair"/>
    <property type="evidence" value="ECO:0007669"/>
    <property type="project" value="InterPro"/>
</dbReference>
<dbReference type="HOGENOM" id="CLU_048788_5_2_10"/>